<proteinExistence type="predicted"/>
<dbReference type="KEGG" id="pmrn:116943644"/>
<dbReference type="SUPFAM" id="SSF52317">
    <property type="entry name" value="Class I glutamine amidotransferase-like"/>
    <property type="match status" value="1"/>
</dbReference>
<dbReference type="InterPro" id="IPR029062">
    <property type="entry name" value="Class_I_gatase-like"/>
</dbReference>
<dbReference type="AlphaFoldDB" id="A0AAJ7T9F3"/>
<name>A0AAJ7T9F3_PETMA</name>
<dbReference type="Gene3D" id="3.40.50.880">
    <property type="match status" value="1"/>
</dbReference>
<evidence type="ECO:0000313" key="2">
    <source>
        <dbReference type="RefSeq" id="XP_032812568.1"/>
    </source>
</evidence>
<dbReference type="RefSeq" id="XP_032812568.1">
    <property type="nucleotide sequence ID" value="XM_032956677.1"/>
</dbReference>
<organism evidence="1 2">
    <name type="scientific">Petromyzon marinus</name>
    <name type="common">Sea lamprey</name>
    <dbReference type="NCBI Taxonomy" id="7757"/>
    <lineage>
        <taxon>Eukaryota</taxon>
        <taxon>Metazoa</taxon>
        <taxon>Chordata</taxon>
        <taxon>Craniata</taxon>
        <taxon>Vertebrata</taxon>
        <taxon>Cyclostomata</taxon>
        <taxon>Hyperoartia</taxon>
        <taxon>Petromyzontiformes</taxon>
        <taxon>Petromyzontidae</taxon>
        <taxon>Petromyzon</taxon>
    </lineage>
</organism>
<gene>
    <name evidence="2" type="primary">LOC116943644</name>
</gene>
<sequence>MGKRVAVLLAGCGAYDGSEIHEASAALVHLSRAGAEVTVFAPDVSQQHVVDHASGKEQSGETERNVMRESSRIARGAARDLAQLRVADFDALLVPGGFGVAKNLSSWASEGARCSLLPGVEAALRAFREADKPVALCCIAPVLAARLFPGCELTVGGDSEQGGRFPYAGTAAAIRELGCTHVCTDVGEAHVDTKLKIVTTSAFMCATAPIHHVYDGVGVMVQEMLKLA</sequence>
<protein>
    <submittedName>
        <fullName evidence="2">Glutamine amidotransferase-like class 1 domain-containing protein 3B, mitochondrial</fullName>
    </submittedName>
</protein>
<keyword evidence="1" id="KW-1185">Reference proteome</keyword>
<dbReference type="Proteomes" id="UP001318040">
    <property type="component" value="Chromosome 18"/>
</dbReference>
<reference evidence="2" key="1">
    <citation type="submission" date="2025-08" db="UniProtKB">
        <authorList>
            <consortium name="RefSeq"/>
        </authorList>
    </citation>
    <scope>IDENTIFICATION</scope>
    <source>
        <tissue evidence="2">Sperm</tissue>
    </source>
</reference>
<dbReference type="PANTHER" id="PTHR10224">
    <property type="entry name" value="ES1 PROTEIN HOMOLOG, MITOCHONDRIAL"/>
    <property type="match status" value="1"/>
</dbReference>
<accession>A0AAJ7T9F3</accession>
<dbReference type="PANTHER" id="PTHR10224:SF12">
    <property type="entry name" value="GLYOXALASE ELBB"/>
    <property type="match status" value="1"/>
</dbReference>
<evidence type="ECO:0000313" key="1">
    <source>
        <dbReference type="Proteomes" id="UP001318040"/>
    </source>
</evidence>
<dbReference type="NCBIfam" id="NF008747">
    <property type="entry name" value="PRK11780.1"/>
    <property type="match status" value="1"/>
</dbReference>